<dbReference type="InterPro" id="IPR029058">
    <property type="entry name" value="AB_hydrolase_fold"/>
</dbReference>
<dbReference type="PRINTS" id="PR00111">
    <property type="entry name" value="ABHYDROLASE"/>
</dbReference>
<dbReference type="RefSeq" id="WP_088651696.1">
    <property type="nucleotide sequence ID" value="NZ_AQQR01000011.1"/>
</dbReference>
<dbReference type="EMBL" id="AQQR01000011">
    <property type="protein sequence ID" value="OWU70556.1"/>
    <property type="molecule type" value="Genomic_DNA"/>
</dbReference>
<dbReference type="Gene3D" id="3.40.50.1820">
    <property type="entry name" value="alpha/beta hydrolase"/>
    <property type="match status" value="1"/>
</dbReference>
<dbReference type="GO" id="GO:0046464">
    <property type="term" value="P:acylglycerol catabolic process"/>
    <property type="evidence" value="ECO:0007669"/>
    <property type="project" value="TreeGrafter"/>
</dbReference>
<dbReference type="SUPFAM" id="SSF53474">
    <property type="entry name" value="alpha/beta-Hydrolases"/>
    <property type="match status" value="1"/>
</dbReference>
<evidence type="ECO:0000259" key="1">
    <source>
        <dbReference type="Pfam" id="PF00561"/>
    </source>
</evidence>
<dbReference type="PANTHER" id="PTHR43798">
    <property type="entry name" value="MONOACYLGLYCEROL LIPASE"/>
    <property type="match status" value="1"/>
</dbReference>
<comment type="caution">
    <text evidence="2">The sequence shown here is derived from an EMBL/GenBank/DDBJ whole genome shotgun (WGS) entry which is preliminary data.</text>
</comment>
<protein>
    <submittedName>
        <fullName evidence="2">Hydrolase</fullName>
    </submittedName>
</protein>
<keyword evidence="3" id="KW-1185">Reference proteome</keyword>
<dbReference type="Pfam" id="PF00561">
    <property type="entry name" value="Abhydrolase_1"/>
    <property type="match status" value="1"/>
</dbReference>
<dbReference type="InterPro" id="IPR000073">
    <property type="entry name" value="AB_hydrolase_1"/>
</dbReference>
<feature type="domain" description="AB hydrolase-1" evidence="1">
    <location>
        <begin position="21"/>
        <end position="262"/>
    </location>
</feature>
<name>A0A225NFT2_9RHOB</name>
<dbReference type="PANTHER" id="PTHR43798:SF33">
    <property type="entry name" value="HYDROLASE, PUTATIVE (AFU_ORTHOLOGUE AFUA_2G14860)-RELATED"/>
    <property type="match status" value="1"/>
</dbReference>
<sequence>MATFRTSDGLTLYYEVTGSGPPLLCLAGLTRNSRDFDPLRAALPGVQIITLDYRGRGLSEFDADAHNYNVLREARDAVDLIAHLGLGRVTLLGTSRGGLIAMAMAARHPETLSGVVLNDVGPEIGPAGIARIMEYLGQAPQVRDLDAAARQMQAENAHSFPGVPFDVWRQQAEAQFRATDAGLALRYDPRLRQAILEQAASEAAPDLWLFFDALKTLPVGLLRGANSDILLPETVAEMRRRHPGLIVSEVPDRGHVPFLDEPQSLDVIRAILAEAECLTLT</sequence>
<evidence type="ECO:0000313" key="3">
    <source>
        <dbReference type="Proteomes" id="UP000215377"/>
    </source>
</evidence>
<dbReference type="InterPro" id="IPR050266">
    <property type="entry name" value="AB_hydrolase_sf"/>
</dbReference>
<dbReference type="Proteomes" id="UP000215377">
    <property type="component" value="Unassembled WGS sequence"/>
</dbReference>
<accession>A0A225NFT2</accession>
<evidence type="ECO:0000313" key="2">
    <source>
        <dbReference type="EMBL" id="OWU70556.1"/>
    </source>
</evidence>
<proteinExistence type="predicted"/>
<gene>
    <name evidence="2" type="ORF">ATO3_20045</name>
</gene>
<organism evidence="2 3">
    <name type="scientific">Marinibacterium profundimaris</name>
    <dbReference type="NCBI Taxonomy" id="1679460"/>
    <lineage>
        <taxon>Bacteria</taxon>
        <taxon>Pseudomonadati</taxon>
        <taxon>Pseudomonadota</taxon>
        <taxon>Alphaproteobacteria</taxon>
        <taxon>Rhodobacterales</taxon>
        <taxon>Paracoccaceae</taxon>
        <taxon>Marinibacterium</taxon>
    </lineage>
</organism>
<keyword evidence="2" id="KW-0378">Hydrolase</keyword>
<dbReference type="OrthoDB" id="9791366at2"/>
<dbReference type="GO" id="GO:0047372">
    <property type="term" value="F:monoacylglycerol lipase activity"/>
    <property type="evidence" value="ECO:0007669"/>
    <property type="project" value="TreeGrafter"/>
</dbReference>
<dbReference type="AlphaFoldDB" id="A0A225NFT2"/>
<reference evidence="2 3" key="1">
    <citation type="submission" date="2013-04" db="EMBL/GenBank/DDBJ databases">
        <title>Oceanicola sp. 22II1-22F33 Genome Sequencing.</title>
        <authorList>
            <person name="Lai Q."/>
            <person name="Li G."/>
            <person name="Shao Z."/>
        </authorList>
    </citation>
    <scope>NUCLEOTIDE SEQUENCE [LARGE SCALE GENOMIC DNA]</scope>
    <source>
        <strain evidence="2 3">22II1-22F33</strain>
    </source>
</reference>
<dbReference type="GO" id="GO:0016020">
    <property type="term" value="C:membrane"/>
    <property type="evidence" value="ECO:0007669"/>
    <property type="project" value="TreeGrafter"/>
</dbReference>